<comment type="similarity">
    <text evidence="2">Belongs to the Mediator complex subunit 13 family.</text>
</comment>
<dbReference type="AlphaFoldDB" id="A0AAV5DRQ0"/>
<keyword evidence="7" id="KW-0539">Nucleus</keyword>
<dbReference type="EMBL" id="BQKI01000026">
    <property type="protein sequence ID" value="GJN12831.1"/>
    <property type="molecule type" value="Genomic_DNA"/>
</dbReference>
<comment type="subcellular location">
    <subcellularLocation>
        <location evidence="1">Nucleus</location>
    </subcellularLocation>
</comment>
<keyword evidence="6" id="KW-0804">Transcription</keyword>
<evidence type="ECO:0000256" key="2">
    <source>
        <dbReference type="ARBA" id="ARBA00009354"/>
    </source>
</evidence>
<gene>
    <name evidence="9" type="primary">ga31145</name>
    <name evidence="9" type="ORF">PR202_ga31145</name>
</gene>
<name>A0AAV5DRQ0_ELECO</name>
<proteinExistence type="inferred from homology"/>
<evidence type="ECO:0000313" key="10">
    <source>
        <dbReference type="Proteomes" id="UP001054889"/>
    </source>
</evidence>
<dbReference type="GO" id="GO:0016592">
    <property type="term" value="C:mediator complex"/>
    <property type="evidence" value="ECO:0007669"/>
    <property type="project" value="TreeGrafter"/>
</dbReference>
<dbReference type="PANTHER" id="PTHR48249">
    <property type="entry name" value="MEDIATOR OF RNA POLYMERASE II TRANSCRIPTION SUBUNIT 13"/>
    <property type="match status" value="1"/>
</dbReference>
<evidence type="ECO:0000256" key="5">
    <source>
        <dbReference type="ARBA" id="ARBA00023015"/>
    </source>
</evidence>
<evidence type="ECO:0000256" key="8">
    <source>
        <dbReference type="SAM" id="MobiDB-lite"/>
    </source>
</evidence>
<dbReference type="InterPro" id="IPR051139">
    <property type="entry name" value="Mediator_complx_sub13"/>
</dbReference>
<reference evidence="9" key="2">
    <citation type="submission" date="2021-12" db="EMBL/GenBank/DDBJ databases">
        <title>Resequencing data analysis of finger millet.</title>
        <authorList>
            <person name="Hatakeyama M."/>
            <person name="Aluri S."/>
            <person name="Balachadran M.T."/>
            <person name="Sivarajan S.R."/>
            <person name="Poveda L."/>
            <person name="Shimizu-Inatsugi R."/>
            <person name="Schlapbach R."/>
            <person name="Sreeman S.M."/>
            <person name="Shimizu K.K."/>
        </authorList>
    </citation>
    <scope>NUCLEOTIDE SEQUENCE</scope>
</reference>
<comment type="caution">
    <text evidence="9">The sequence shown here is derived from an EMBL/GenBank/DDBJ whole genome shotgun (WGS) entry which is preliminary data.</text>
</comment>
<reference evidence="9" key="1">
    <citation type="journal article" date="2018" name="DNA Res.">
        <title>Multiple hybrid de novo genome assembly of finger millet, an orphan allotetraploid crop.</title>
        <authorList>
            <person name="Hatakeyama M."/>
            <person name="Aluri S."/>
            <person name="Balachadran M.T."/>
            <person name="Sivarajan S.R."/>
            <person name="Patrignani A."/>
            <person name="Gruter S."/>
            <person name="Poveda L."/>
            <person name="Shimizu-Inatsugi R."/>
            <person name="Baeten J."/>
            <person name="Francoijs K.J."/>
            <person name="Nataraja K.N."/>
            <person name="Reddy Y.A.N."/>
            <person name="Phadnis S."/>
            <person name="Ravikumar R.L."/>
            <person name="Schlapbach R."/>
            <person name="Sreeman S.M."/>
            <person name="Shimizu K.K."/>
        </authorList>
    </citation>
    <scope>NUCLEOTIDE SEQUENCE</scope>
</reference>
<feature type="region of interest" description="Disordered" evidence="8">
    <location>
        <begin position="102"/>
        <end position="124"/>
    </location>
</feature>
<evidence type="ECO:0000256" key="7">
    <source>
        <dbReference type="ARBA" id="ARBA00023242"/>
    </source>
</evidence>
<keyword evidence="5" id="KW-0805">Transcription regulation</keyword>
<evidence type="ECO:0000256" key="6">
    <source>
        <dbReference type="ARBA" id="ARBA00023163"/>
    </source>
</evidence>
<dbReference type="Proteomes" id="UP001054889">
    <property type="component" value="Unassembled WGS sequence"/>
</dbReference>
<evidence type="ECO:0000256" key="1">
    <source>
        <dbReference type="ARBA" id="ARBA00004123"/>
    </source>
</evidence>
<sequence>MRNLCSDDIDKVLSHSPHSIGEGLPVVVAPSGMLGRLVGCCPSDLVRQVYSSKLSAPNFPGFTQPTICQLRGQSYYVEVALGFPAASADKFSELKNKQIKKELDSVKDPQSDADGQKKLESPDSLPVLERTFILPT</sequence>
<evidence type="ECO:0000313" key="9">
    <source>
        <dbReference type="EMBL" id="GJN12831.1"/>
    </source>
</evidence>
<organism evidence="9 10">
    <name type="scientific">Eleusine coracana subsp. coracana</name>
    <dbReference type="NCBI Taxonomy" id="191504"/>
    <lineage>
        <taxon>Eukaryota</taxon>
        <taxon>Viridiplantae</taxon>
        <taxon>Streptophyta</taxon>
        <taxon>Embryophyta</taxon>
        <taxon>Tracheophyta</taxon>
        <taxon>Spermatophyta</taxon>
        <taxon>Magnoliopsida</taxon>
        <taxon>Liliopsida</taxon>
        <taxon>Poales</taxon>
        <taxon>Poaceae</taxon>
        <taxon>PACMAD clade</taxon>
        <taxon>Chloridoideae</taxon>
        <taxon>Cynodonteae</taxon>
        <taxon>Eleusininae</taxon>
        <taxon>Eleusine</taxon>
    </lineage>
</organism>
<keyword evidence="10" id="KW-1185">Reference proteome</keyword>
<accession>A0AAV5DRQ0</accession>
<feature type="compositionally biased region" description="Basic and acidic residues" evidence="8">
    <location>
        <begin position="102"/>
        <end position="121"/>
    </location>
</feature>
<keyword evidence="4" id="KW-0678">Repressor</keyword>
<protein>
    <recommendedName>
        <fullName evidence="3">Mediator of RNA polymerase II transcription subunit 13</fullName>
    </recommendedName>
</protein>
<dbReference type="PANTHER" id="PTHR48249:SF3">
    <property type="entry name" value="MEDIATOR OF RNA POLYMERASE II TRANSCRIPTION SUBUNIT 13"/>
    <property type="match status" value="1"/>
</dbReference>
<dbReference type="GO" id="GO:0045944">
    <property type="term" value="P:positive regulation of transcription by RNA polymerase II"/>
    <property type="evidence" value="ECO:0007669"/>
    <property type="project" value="TreeGrafter"/>
</dbReference>
<evidence type="ECO:0000256" key="4">
    <source>
        <dbReference type="ARBA" id="ARBA00022491"/>
    </source>
</evidence>
<dbReference type="GO" id="GO:0003713">
    <property type="term" value="F:transcription coactivator activity"/>
    <property type="evidence" value="ECO:0007669"/>
    <property type="project" value="TreeGrafter"/>
</dbReference>
<evidence type="ECO:0000256" key="3">
    <source>
        <dbReference type="ARBA" id="ARBA00019618"/>
    </source>
</evidence>